<feature type="region of interest" description="Disordered" evidence="11">
    <location>
        <begin position="284"/>
        <end position="304"/>
    </location>
</feature>
<reference evidence="14" key="1">
    <citation type="journal article" date="2021" name="Nat. Commun.">
        <title>Genetic determinants of endophytism in the Arabidopsis root mycobiome.</title>
        <authorList>
            <person name="Mesny F."/>
            <person name="Miyauchi S."/>
            <person name="Thiergart T."/>
            <person name="Pickel B."/>
            <person name="Atanasova L."/>
            <person name="Karlsson M."/>
            <person name="Huettel B."/>
            <person name="Barry K.W."/>
            <person name="Haridas S."/>
            <person name="Chen C."/>
            <person name="Bauer D."/>
            <person name="Andreopoulos W."/>
            <person name="Pangilinan J."/>
            <person name="LaButti K."/>
            <person name="Riley R."/>
            <person name="Lipzen A."/>
            <person name="Clum A."/>
            <person name="Drula E."/>
            <person name="Henrissat B."/>
            <person name="Kohler A."/>
            <person name="Grigoriev I.V."/>
            <person name="Martin F.M."/>
            <person name="Hacquard S."/>
        </authorList>
    </citation>
    <scope>NUCLEOTIDE SEQUENCE</scope>
    <source>
        <strain evidence="14">MPI-CAGE-CH-0243</strain>
    </source>
</reference>
<dbReference type="EC" id="1.14.18.1" evidence="3"/>
<evidence type="ECO:0000256" key="3">
    <source>
        <dbReference type="ARBA" id="ARBA00011906"/>
    </source>
</evidence>
<evidence type="ECO:0000313" key="15">
    <source>
        <dbReference type="Proteomes" id="UP000700596"/>
    </source>
</evidence>
<evidence type="ECO:0000313" key="14">
    <source>
        <dbReference type="EMBL" id="KAH7132594.1"/>
    </source>
</evidence>
<dbReference type="GO" id="GO:0004503">
    <property type="term" value="F:tyrosinase activity"/>
    <property type="evidence" value="ECO:0007669"/>
    <property type="project" value="UniProtKB-EC"/>
</dbReference>
<proteinExistence type="inferred from homology"/>
<organism evidence="14 15">
    <name type="scientific">Dendryphion nanum</name>
    <dbReference type="NCBI Taxonomy" id="256645"/>
    <lineage>
        <taxon>Eukaryota</taxon>
        <taxon>Fungi</taxon>
        <taxon>Dikarya</taxon>
        <taxon>Ascomycota</taxon>
        <taxon>Pezizomycotina</taxon>
        <taxon>Dothideomycetes</taxon>
        <taxon>Pleosporomycetidae</taxon>
        <taxon>Pleosporales</taxon>
        <taxon>Torulaceae</taxon>
        <taxon>Dendryphion</taxon>
    </lineage>
</organism>
<dbReference type="EMBL" id="JAGMWT010000003">
    <property type="protein sequence ID" value="KAH7132594.1"/>
    <property type="molecule type" value="Genomic_DNA"/>
</dbReference>
<keyword evidence="8" id="KW-0470">Melanin biosynthesis</keyword>
<dbReference type="OrthoDB" id="6132182at2759"/>
<comment type="catalytic activity">
    <reaction evidence="10">
        <text>L-tyrosine + O2 = L-dopaquinone + H2O</text>
        <dbReference type="Rhea" id="RHEA:18117"/>
        <dbReference type="ChEBI" id="CHEBI:15377"/>
        <dbReference type="ChEBI" id="CHEBI:15379"/>
        <dbReference type="ChEBI" id="CHEBI:57924"/>
        <dbReference type="ChEBI" id="CHEBI:58315"/>
        <dbReference type="EC" id="1.14.18.1"/>
    </reaction>
</comment>
<comment type="caution">
    <text evidence="14">The sequence shown here is derived from an EMBL/GenBank/DDBJ whole genome shotgun (WGS) entry which is preliminary data.</text>
</comment>
<keyword evidence="15" id="KW-1185">Reference proteome</keyword>
<dbReference type="GO" id="GO:0042438">
    <property type="term" value="P:melanin biosynthetic process"/>
    <property type="evidence" value="ECO:0007669"/>
    <property type="project" value="UniProtKB-KW"/>
</dbReference>
<dbReference type="Pfam" id="PF18132">
    <property type="entry name" value="Tyrosinase_C"/>
    <property type="match status" value="1"/>
</dbReference>
<evidence type="ECO:0000256" key="2">
    <source>
        <dbReference type="ARBA" id="ARBA00009928"/>
    </source>
</evidence>
<dbReference type="PANTHER" id="PTHR11474:SF76">
    <property type="entry name" value="SHKT DOMAIN-CONTAINING PROTEIN"/>
    <property type="match status" value="1"/>
</dbReference>
<evidence type="ECO:0000256" key="12">
    <source>
        <dbReference type="SAM" id="SignalP"/>
    </source>
</evidence>
<accession>A0A9P9E535</accession>
<evidence type="ECO:0000256" key="11">
    <source>
        <dbReference type="SAM" id="MobiDB-lite"/>
    </source>
</evidence>
<keyword evidence="12" id="KW-0732">Signal</keyword>
<keyword evidence="5" id="KW-0560">Oxidoreductase</keyword>
<dbReference type="Gene3D" id="1.10.1280.10">
    <property type="entry name" value="Di-copper center containing domain from catechol oxidase"/>
    <property type="match status" value="1"/>
</dbReference>
<evidence type="ECO:0000256" key="7">
    <source>
        <dbReference type="ARBA" id="ARBA00023033"/>
    </source>
</evidence>
<keyword evidence="7" id="KW-0503">Monooxygenase</keyword>
<protein>
    <recommendedName>
        <fullName evidence="3">tyrosinase</fullName>
        <ecNumber evidence="3">1.14.18.1</ecNumber>
    </recommendedName>
</protein>
<evidence type="ECO:0000256" key="6">
    <source>
        <dbReference type="ARBA" id="ARBA00023008"/>
    </source>
</evidence>
<evidence type="ECO:0000256" key="4">
    <source>
        <dbReference type="ARBA" id="ARBA00022723"/>
    </source>
</evidence>
<dbReference type="SUPFAM" id="SSF48056">
    <property type="entry name" value="Di-copper centre-containing domain"/>
    <property type="match status" value="1"/>
</dbReference>
<keyword evidence="4" id="KW-0479">Metal-binding</keyword>
<evidence type="ECO:0000256" key="9">
    <source>
        <dbReference type="ARBA" id="ARBA00048233"/>
    </source>
</evidence>
<evidence type="ECO:0000256" key="1">
    <source>
        <dbReference type="ARBA" id="ARBA00001973"/>
    </source>
</evidence>
<evidence type="ECO:0000256" key="5">
    <source>
        <dbReference type="ARBA" id="ARBA00023002"/>
    </source>
</evidence>
<comment type="cofactor">
    <cofactor evidence="1">
        <name>Cu(2+)</name>
        <dbReference type="ChEBI" id="CHEBI:29036"/>
    </cofactor>
</comment>
<dbReference type="PRINTS" id="PR00092">
    <property type="entry name" value="TYROSINASE"/>
</dbReference>
<dbReference type="AlphaFoldDB" id="A0A9P9E535"/>
<dbReference type="PANTHER" id="PTHR11474">
    <property type="entry name" value="TYROSINASE FAMILY MEMBER"/>
    <property type="match status" value="1"/>
</dbReference>
<dbReference type="InterPro" id="IPR002227">
    <property type="entry name" value="Tyrosinase_Cu-bd"/>
</dbReference>
<gene>
    <name evidence="14" type="ORF">B0J11DRAFT_601212</name>
</gene>
<dbReference type="GO" id="GO:0046872">
    <property type="term" value="F:metal ion binding"/>
    <property type="evidence" value="ECO:0007669"/>
    <property type="project" value="UniProtKB-KW"/>
</dbReference>
<comment type="catalytic activity">
    <reaction evidence="9">
        <text>2 L-dopa + O2 = 2 L-dopaquinone + 2 H2O</text>
        <dbReference type="Rhea" id="RHEA:34287"/>
        <dbReference type="ChEBI" id="CHEBI:15377"/>
        <dbReference type="ChEBI" id="CHEBI:15379"/>
        <dbReference type="ChEBI" id="CHEBI:57504"/>
        <dbReference type="ChEBI" id="CHEBI:57924"/>
        <dbReference type="EC" id="1.14.18.1"/>
    </reaction>
</comment>
<dbReference type="Proteomes" id="UP000700596">
    <property type="component" value="Unassembled WGS sequence"/>
</dbReference>
<dbReference type="PROSITE" id="PS00498">
    <property type="entry name" value="TYROSINASE_2"/>
    <property type="match status" value="1"/>
</dbReference>
<comment type="similarity">
    <text evidence="2">Belongs to the tyrosinase family.</text>
</comment>
<keyword evidence="6" id="KW-0186">Copper</keyword>
<feature type="domain" description="Tyrosinase copper-binding" evidence="13">
    <location>
        <begin position="327"/>
        <end position="338"/>
    </location>
</feature>
<sequence>MKFLHVATASLLASICNGSPLSFAERQAPGSYYAIRGPVGGVHPRLEIRELQKTGDMWNLFLLALTEFEAMNQNEIDSYYQIAGIHGQPWQNWDGVNTIHSPPLPRGYCPHGELLFLQWHRPYISLFEQKLQSIAIGIANQFTGTVKTRYQDAAQKLRLPYWDWATATPTNVPIFPIVLAQERVQVTFPNNSVAQIDNPLFDYNFHPKEASINATGCWPSGGGLISYDSMCNIGVKTVRSYVPNDITTSNYTELERRYRNILRSMRQSTFNSLSRTQEYNTFSNRGTCGPESLDGSGGRSSIETPHNTIHEQMAPGHMVPIAVSAFDPVFWLHHANVDRFMALWQVINPNDFMKPCNQTGVQYTTAANQLLDENTPLAPFHRNAAGDFWTSANSRRIADLGYTYPELVNSPSAANIITIVKNLYSGPATGGPPAAAKRQETTPTPKKDFMANIQIPNLDIAYSLYLFVGDVSGGADDWAGLESFAGITSSLESHGGSKEVSDSIDITYAIDKSIAAGKTTPEGAVEYVKKTLKWRVGSGGKEVSRDKIPGVKISLVTYDVQEAKSESEFDTYTNAKSHGEIAA</sequence>
<dbReference type="Pfam" id="PF00264">
    <property type="entry name" value="Tyrosinase"/>
    <property type="match status" value="1"/>
</dbReference>
<evidence type="ECO:0000256" key="10">
    <source>
        <dbReference type="ARBA" id="ARBA00048881"/>
    </source>
</evidence>
<dbReference type="InterPro" id="IPR050316">
    <property type="entry name" value="Tyrosinase/Hemocyanin"/>
</dbReference>
<evidence type="ECO:0000259" key="13">
    <source>
        <dbReference type="PROSITE" id="PS00498"/>
    </source>
</evidence>
<feature type="signal peptide" evidence="12">
    <location>
        <begin position="1"/>
        <end position="18"/>
    </location>
</feature>
<dbReference type="InterPro" id="IPR008922">
    <property type="entry name" value="Di-copper_centre_dom_sf"/>
</dbReference>
<evidence type="ECO:0000256" key="8">
    <source>
        <dbReference type="ARBA" id="ARBA00023101"/>
    </source>
</evidence>
<dbReference type="InterPro" id="IPR041640">
    <property type="entry name" value="Tyrosinase_C"/>
</dbReference>
<feature type="chain" id="PRO_5040124908" description="tyrosinase" evidence="12">
    <location>
        <begin position="19"/>
        <end position="583"/>
    </location>
</feature>
<name>A0A9P9E535_9PLEO</name>